<comment type="caution">
    <text evidence="1">The sequence shown here is derived from an EMBL/GenBank/DDBJ whole genome shotgun (WGS) entry which is preliminary data.</text>
</comment>
<gene>
    <name evidence="1" type="ORF">CRM22_009518</name>
</gene>
<evidence type="ECO:0000313" key="1">
    <source>
        <dbReference type="EMBL" id="TGZ58642.1"/>
    </source>
</evidence>
<reference evidence="1 2" key="1">
    <citation type="journal article" date="2019" name="BMC Genomics">
        <title>New insights from Opisthorchis felineus genome: update on genomics of the epidemiologically important liver flukes.</title>
        <authorList>
            <person name="Ershov N.I."/>
            <person name="Mordvinov V.A."/>
            <person name="Prokhortchouk E.B."/>
            <person name="Pakharukova M.Y."/>
            <person name="Gunbin K.V."/>
            <person name="Ustyantsev K."/>
            <person name="Genaev M.A."/>
            <person name="Blinov A.G."/>
            <person name="Mazur A."/>
            <person name="Boulygina E."/>
            <person name="Tsygankova S."/>
            <person name="Khrameeva E."/>
            <person name="Chekanov N."/>
            <person name="Fan G."/>
            <person name="Xiao A."/>
            <person name="Zhang H."/>
            <person name="Xu X."/>
            <person name="Yang H."/>
            <person name="Solovyev V."/>
            <person name="Lee S.M."/>
            <person name="Liu X."/>
            <person name="Afonnikov D.A."/>
            <person name="Skryabin K.G."/>
        </authorList>
    </citation>
    <scope>NUCLEOTIDE SEQUENCE [LARGE SCALE GENOMIC DNA]</scope>
    <source>
        <strain evidence="1">AK-0245</strain>
        <tissue evidence="1">Whole organism</tissue>
    </source>
</reference>
<name>A0A4S2L6F6_OPIFE</name>
<evidence type="ECO:0000313" key="2">
    <source>
        <dbReference type="Proteomes" id="UP000308267"/>
    </source>
</evidence>
<proteinExistence type="predicted"/>
<sequence>MVFPSSYPEKRAKHNGVSWLRNSHVPTLHDRLGSDQSDFCAHLQQVQPPKHYLQPVNRVTNGKHRNDMIKTQNGEPQTLWDLVVRSAHMLFDQVESAPMTL</sequence>
<dbReference type="Proteomes" id="UP000308267">
    <property type="component" value="Unassembled WGS sequence"/>
</dbReference>
<dbReference type="EMBL" id="SJOL01009179">
    <property type="protein sequence ID" value="TGZ58642.1"/>
    <property type="molecule type" value="Genomic_DNA"/>
</dbReference>
<dbReference type="AlphaFoldDB" id="A0A4S2L6F6"/>
<protein>
    <submittedName>
        <fullName evidence="1">Uncharacterized protein</fullName>
    </submittedName>
</protein>
<keyword evidence="2" id="KW-1185">Reference proteome</keyword>
<organism evidence="1 2">
    <name type="scientific">Opisthorchis felineus</name>
    <dbReference type="NCBI Taxonomy" id="147828"/>
    <lineage>
        <taxon>Eukaryota</taxon>
        <taxon>Metazoa</taxon>
        <taxon>Spiralia</taxon>
        <taxon>Lophotrochozoa</taxon>
        <taxon>Platyhelminthes</taxon>
        <taxon>Trematoda</taxon>
        <taxon>Digenea</taxon>
        <taxon>Opisthorchiida</taxon>
        <taxon>Opisthorchiata</taxon>
        <taxon>Opisthorchiidae</taxon>
        <taxon>Opisthorchis</taxon>
    </lineage>
</organism>
<accession>A0A4S2L6F6</accession>